<proteinExistence type="predicted"/>
<feature type="compositionally biased region" description="Low complexity" evidence="1">
    <location>
        <begin position="125"/>
        <end position="136"/>
    </location>
</feature>
<reference evidence="2 3" key="1">
    <citation type="journal article" date="2020" name="ISME J.">
        <title>Uncovering the hidden diversity of litter-decomposition mechanisms in mushroom-forming fungi.</title>
        <authorList>
            <person name="Floudas D."/>
            <person name="Bentzer J."/>
            <person name="Ahren D."/>
            <person name="Johansson T."/>
            <person name="Persson P."/>
            <person name="Tunlid A."/>
        </authorList>
    </citation>
    <scope>NUCLEOTIDE SEQUENCE [LARGE SCALE GENOMIC DNA]</scope>
    <source>
        <strain evidence="2 3">CBS 146.42</strain>
    </source>
</reference>
<dbReference type="EMBL" id="JAACJO010000002">
    <property type="protein sequence ID" value="KAF5362541.1"/>
    <property type="molecule type" value="Genomic_DNA"/>
</dbReference>
<keyword evidence="3" id="KW-1185">Reference proteome</keyword>
<accession>A0A8H5LME5</accession>
<gene>
    <name evidence="2" type="ORF">D9756_002554</name>
</gene>
<feature type="region of interest" description="Disordered" evidence="1">
    <location>
        <begin position="111"/>
        <end position="167"/>
    </location>
</feature>
<protein>
    <submittedName>
        <fullName evidence="2">Uncharacterized protein</fullName>
    </submittedName>
</protein>
<dbReference type="AlphaFoldDB" id="A0A8H5LME5"/>
<evidence type="ECO:0000313" key="3">
    <source>
        <dbReference type="Proteomes" id="UP000559027"/>
    </source>
</evidence>
<comment type="caution">
    <text evidence="2">The sequence shown here is derived from an EMBL/GenBank/DDBJ whole genome shotgun (WGS) entry which is preliminary data.</text>
</comment>
<evidence type="ECO:0000313" key="2">
    <source>
        <dbReference type="EMBL" id="KAF5362541.1"/>
    </source>
</evidence>
<name>A0A8H5LME5_9AGAR</name>
<dbReference type="Proteomes" id="UP000559027">
    <property type="component" value="Unassembled WGS sequence"/>
</dbReference>
<feature type="region of interest" description="Disordered" evidence="1">
    <location>
        <begin position="182"/>
        <end position="209"/>
    </location>
</feature>
<sequence>MDMDTDWCLTCNKRVEGSNYCSLQCRNGAGPSNYHRRLYPSYIQDEIAACEDYLPEEGEGCEEEFLEDDYDYDEDDQMCNIEAVSKTNWAGRGYAGIRAWAAEIPLGAHPEAQDLVSPPPDDISSDTSASSTTSSTYRAPNLVRPSRPLPPSLTMTKPEFSATTPPRPILNLQKHLAALTHSPGSTARTSVASEDSLPTPASTHAMPFSTLPGRPFPFISDARACDLAACTQLNSPSFPSRSSPSPKNKNNHLVQSRGVPIAPRILSSPPSSLDNFDLSPPLWVTNSMAPQATKPRSIVRKDSNALEASRGRPFYRVAA</sequence>
<feature type="compositionally biased region" description="Polar residues" evidence="1">
    <location>
        <begin position="182"/>
        <end position="193"/>
    </location>
</feature>
<organism evidence="2 3">
    <name type="scientific">Leucocoprinus leucothites</name>
    <dbReference type="NCBI Taxonomy" id="201217"/>
    <lineage>
        <taxon>Eukaryota</taxon>
        <taxon>Fungi</taxon>
        <taxon>Dikarya</taxon>
        <taxon>Basidiomycota</taxon>
        <taxon>Agaricomycotina</taxon>
        <taxon>Agaricomycetes</taxon>
        <taxon>Agaricomycetidae</taxon>
        <taxon>Agaricales</taxon>
        <taxon>Agaricineae</taxon>
        <taxon>Agaricaceae</taxon>
        <taxon>Leucocoprinus</taxon>
    </lineage>
</organism>
<dbReference type="OrthoDB" id="2210012at2759"/>
<evidence type="ECO:0000256" key="1">
    <source>
        <dbReference type="SAM" id="MobiDB-lite"/>
    </source>
</evidence>